<feature type="binding site" evidence="13">
    <location>
        <position position="744"/>
    </location>
    <ligand>
        <name>Mg(2+)</name>
        <dbReference type="ChEBI" id="CHEBI:18420"/>
        <label>2</label>
    </ligand>
</feature>
<comment type="domain">
    <text evidence="13">Has 2 endonuclease domains. The discontinuous RuvC-like domain cleaves the target DNA noncomplementary to crRNA while the HNH nuclease domain cleaves the target DNA complementary to crRNA.</text>
</comment>
<dbReference type="PROSITE" id="PS51749">
    <property type="entry name" value="HNH_CAS9"/>
    <property type="match status" value="1"/>
</dbReference>
<comment type="similarity">
    <text evidence="2">Belongs to the CRISPR-associated protein Cas9 family. Subtype II-A subfamily.</text>
</comment>
<dbReference type="Proteomes" id="UP001431131">
    <property type="component" value="Unassembled WGS sequence"/>
</dbReference>
<dbReference type="InterPro" id="IPR033114">
    <property type="entry name" value="HNH_CAS9"/>
</dbReference>
<feature type="binding site" evidence="13">
    <location>
        <position position="514"/>
    </location>
    <ligand>
        <name>Mg(2+)</name>
        <dbReference type="ChEBI" id="CHEBI:18420"/>
        <label>1</label>
    </ligand>
</feature>
<evidence type="ECO:0000256" key="8">
    <source>
        <dbReference type="ARBA" id="ARBA00022884"/>
    </source>
</evidence>
<evidence type="ECO:0000256" key="5">
    <source>
        <dbReference type="ARBA" id="ARBA00022759"/>
    </source>
</evidence>
<keyword evidence="9 13" id="KW-0051">Antiviral defense</keyword>
<keyword evidence="7 13" id="KW-0460">Magnesium</keyword>
<dbReference type="EMBL" id="JAKTTI010000052">
    <property type="protein sequence ID" value="MCH1627740.1"/>
    <property type="molecule type" value="Genomic_DNA"/>
</dbReference>
<dbReference type="GO" id="GO:0051607">
    <property type="term" value="P:defense response to virus"/>
    <property type="evidence" value="ECO:0007669"/>
    <property type="project" value="UniProtKB-UniRule"/>
</dbReference>
<evidence type="ECO:0000256" key="3">
    <source>
        <dbReference type="ARBA" id="ARBA00022722"/>
    </source>
</evidence>
<comment type="similarity">
    <text evidence="13">Belongs to the CRISPR-associated Cas9 family.</text>
</comment>
<evidence type="ECO:0000256" key="11">
    <source>
        <dbReference type="ARBA" id="ARBA00023211"/>
    </source>
</evidence>
<evidence type="ECO:0000256" key="1">
    <source>
        <dbReference type="ARBA" id="ARBA00001946"/>
    </source>
</evidence>
<keyword evidence="16" id="KW-1185">Reference proteome</keyword>
<keyword evidence="4 13" id="KW-0479">Metal-binding</keyword>
<feature type="active site" description="For RuvC-like nuclease domain" evidence="13">
    <location>
        <position position="11"/>
    </location>
</feature>
<feature type="binding site" evidence="13">
    <location>
        <position position="11"/>
    </location>
    <ligand>
        <name>Mg(2+)</name>
        <dbReference type="ChEBI" id="CHEBI:18420"/>
        <label>1</label>
    </ligand>
</feature>
<dbReference type="Pfam" id="PF18541">
    <property type="entry name" value="RuvC_III"/>
    <property type="match status" value="1"/>
</dbReference>
<dbReference type="Pfam" id="PF13395">
    <property type="entry name" value="HNH_4"/>
    <property type="match status" value="1"/>
</dbReference>
<evidence type="ECO:0000256" key="12">
    <source>
        <dbReference type="ARBA" id="ARBA00046380"/>
    </source>
</evidence>
<keyword evidence="10 13" id="KW-0238">DNA-binding</keyword>
<dbReference type="NCBIfam" id="TIGR01865">
    <property type="entry name" value="cas_Csn1"/>
    <property type="match status" value="1"/>
</dbReference>
<name>A0AAW5E920_9BACI</name>
<evidence type="ECO:0000256" key="2">
    <source>
        <dbReference type="ARBA" id="ARBA00005244"/>
    </source>
</evidence>
<dbReference type="GO" id="GO:0016787">
    <property type="term" value="F:hydrolase activity"/>
    <property type="evidence" value="ECO:0007669"/>
    <property type="project" value="UniProtKB-KW"/>
</dbReference>
<evidence type="ECO:0000256" key="4">
    <source>
        <dbReference type="ARBA" id="ARBA00022723"/>
    </source>
</evidence>
<dbReference type="InterPro" id="IPR003615">
    <property type="entry name" value="HNH_nuc"/>
</dbReference>
<dbReference type="GO" id="GO:0043571">
    <property type="term" value="P:maintenance of CRISPR repeat elements"/>
    <property type="evidence" value="ECO:0007669"/>
    <property type="project" value="UniProtKB-UniRule"/>
</dbReference>
<accession>A0AAW5E920</accession>
<reference evidence="15" key="1">
    <citation type="submission" date="2022-02" db="EMBL/GenBank/DDBJ databases">
        <title>Fredinandcohnia quinoae sp. nov. isolated from Chenopodium quinoa seeds.</title>
        <authorList>
            <person name="Saati-Santamaria Z."/>
            <person name="Flores-Felix J.D."/>
            <person name="Igual J.M."/>
            <person name="Velazquez E."/>
            <person name="Garcia-Fraile P."/>
            <person name="Martinez-Molina E."/>
        </authorList>
    </citation>
    <scope>NUCLEOTIDE SEQUENCE</scope>
    <source>
        <strain evidence="15">SECRCQ15</strain>
    </source>
</reference>
<dbReference type="InterPro" id="IPR036397">
    <property type="entry name" value="RNaseH_sf"/>
</dbReference>
<evidence type="ECO:0000256" key="13">
    <source>
        <dbReference type="HAMAP-Rule" id="MF_01480"/>
    </source>
</evidence>
<dbReference type="HAMAP" id="MF_01480">
    <property type="entry name" value="Cas9"/>
    <property type="match status" value="1"/>
</dbReference>
<dbReference type="GO" id="GO:0003723">
    <property type="term" value="F:RNA binding"/>
    <property type="evidence" value="ECO:0007669"/>
    <property type="project" value="UniProtKB-UniRule"/>
</dbReference>
<feature type="binding site" evidence="13">
    <location>
        <position position="11"/>
    </location>
    <ligand>
        <name>Mg(2+)</name>
        <dbReference type="ChEBI" id="CHEBI:18420"/>
        <label>2</label>
    </ligand>
</feature>
<comment type="subunit">
    <text evidence="12 13">Monomer. Binds crRNA and tracrRNA.</text>
</comment>
<keyword evidence="3 13" id="KW-0540">Nuclease</keyword>
<feature type="binding site" evidence="13">
    <location>
        <position position="518"/>
    </location>
    <ligand>
        <name>Mg(2+)</name>
        <dbReference type="ChEBI" id="CHEBI:18420"/>
        <label>1</label>
    </ligand>
</feature>
<dbReference type="InterPro" id="IPR041383">
    <property type="entry name" value="RuvC_III"/>
</dbReference>
<keyword evidence="5 13" id="KW-0255">Endonuclease</keyword>
<evidence type="ECO:0000256" key="7">
    <source>
        <dbReference type="ARBA" id="ARBA00022842"/>
    </source>
</evidence>
<keyword evidence="8 13" id="KW-0694">RNA-binding</keyword>
<dbReference type="GO" id="GO:0003677">
    <property type="term" value="F:DNA binding"/>
    <property type="evidence" value="ECO:0007669"/>
    <property type="project" value="UniProtKB-UniRule"/>
</dbReference>
<evidence type="ECO:0000259" key="14">
    <source>
        <dbReference type="PROSITE" id="PS51749"/>
    </source>
</evidence>
<comment type="caution">
    <text evidence="15">The sequence shown here is derived from an EMBL/GenBank/DDBJ whole genome shotgun (WGS) entry which is preliminary data.</text>
</comment>
<dbReference type="GO" id="GO:0046872">
    <property type="term" value="F:metal ion binding"/>
    <property type="evidence" value="ECO:0007669"/>
    <property type="project" value="UniProtKB-UniRule"/>
</dbReference>
<dbReference type="AlphaFoldDB" id="A0AAW5E920"/>
<proteinExistence type="inferred from homology"/>
<feature type="active site" description="Proton acceptor for HNH nuclease domain" evidence="13">
    <location>
        <position position="603"/>
    </location>
</feature>
<keyword evidence="6 13" id="KW-0378">Hydrolase</keyword>
<dbReference type="GO" id="GO:0004519">
    <property type="term" value="F:endonuclease activity"/>
    <property type="evidence" value="ECO:0007669"/>
    <property type="project" value="UniProtKB-UniRule"/>
</dbReference>
<organism evidence="15 16">
    <name type="scientific">Fredinandcohnia quinoae</name>
    <dbReference type="NCBI Taxonomy" id="2918902"/>
    <lineage>
        <taxon>Bacteria</taxon>
        <taxon>Bacillati</taxon>
        <taxon>Bacillota</taxon>
        <taxon>Bacilli</taxon>
        <taxon>Bacillales</taxon>
        <taxon>Bacillaceae</taxon>
        <taxon>Fredinandcohnia</taxon>
    </lineage>
</organism>
<evidence type="ECO:0000313" key="16">
    <source>
        <dbReference type="Proteomes" id="UP001431131"/>
    </source>
</evidence>
<comment type="function">
    <text evidence="13">CRISPR (clustered regularly interspaced short palindromic repeat) is an adaptive immune system that provides protection against mobile genetic elements (viruses, transposable elements and conjugative plasmids). CRISPR clusters contain spacers, sequences complementary to antecedent mobile elements, and target invading nucleic acids. CRISPR clusters are transcribed and processed into CRISPR RNA (crRNA). In type II CRISPR systems correct processing of pre-crRNA requires a trans-encoded small RNA (tracrRNA), endogenous ribonuclease 3 (rnc) and this protein. The tracrRNA serves as a guide for ribonuclease 3-aided processing of pre-crRNA. Subsequently Cas9/crRNA/tracrRNA endonucleolytically cleaves linear or circular dsDNA target complementary to the spacer; Cas9 is inactive in the absence of the 2 guide RNAs (gRNA). Cas9 recognizes the protospacer adjacent motif (PAM) in the CRISPR repeat sequences to help distinguish self versus nonself, as targets within the bacterial CRISPR locus do not have PAMs. PAM recognition is also required for catalytic activity.</text>
</comment>
<dbReference type="Gene3D" id="3.30.420.10">
    <property type="entry name" value="Ribonuclease H-like superfamily/Ribonuclease H"/>
    <property type="match status" value="3"/>
</dbReference>
<gene>
    <name evidence="13 15" type="primary">cas9</name>
    <name evidence="15" type="ORF">MJG50_20595</name>
</gene>
<keyword evidence="11" id="KW-0464">Manganese</keyword>
<dbReference type="RefSeq" id="WP_240257659.1">
    <property type="nucleotide sequence ID" value="NZ_JAKTTI010000052.1"/>
</dbReference>
<evidence type="ECO:0000313" key="15">
    <source>
        <dbReference type="EMBL" id="MCH1627740.1"/>
    </source>
</evidence>
<feature type="binding site" evidence="13">
    <location>
        <position position="518"/>
    </location>
    <ligand>
        <name>Mg(2+)</name>
        <dbReference type="ChEBI" id="CHEBI:18420"/>
        <label>2</label>
    </ligand>
</feature>
<protein>
    <recommendedName>
        <fullName evidence="13">CRISPR-associated endonuclease Cas9</fullName>
        <ecNumber evidence="13">3.1.-.-</ecNumber>
    </recommendedName>
</protein>
<sequence length="1077" mass="126205">MGEIDYRVGLDIGTNSIGWSVIRLRFNEIEERYEKAGIIDLGVRMFDKAEMPKTGASLAEPRRLARSARRRLSRRSQRKHEIRQLLVDHQIIKKDELDNLYPLPPGSVDIWDIRIEALDRLLSRNEWVRLLIHLSQRRGFKSNRKSEAKDTETGQVLSSINANQQLLSNYRTVGEMWMKDEKFTPYDKRHNSQNEYIFNVSRFDLQQEIVTLFNAQRQFNSDYASESLQDKYLDIWGHQLPFASGDDILKKVGYCSIEQKEQRIPKATYSFQYFTALDKLNNLRFGEDSKQLSWEQCQLLLHNMFERTDYFTKKNIPKLTYSQLRNWLSLDDEIRFNGIYYESNEEIKKAEDKEFISLKAYYEIRKIISHHSDRLQQHFDVKDYDTFGYALTVFKNDKDIRSYLQNNGNLAKRVYDPGLIEELLNLSYSKFGHLSFKALSNLLPIMESGKTFREAADELKYDLTGLRKVKRSRLLPVIPNDITNPIVKRALSQTRKVVNAIIKRYGSPLSLHIELARELSKDHTERRKIHKEQDENNNRNNGAIKTLIDFGVKNPTGFDIVRYKLWKEQNEKCAYSLRRIPAETFFAELRRERGSAPILDVDHILPYSQSFMDSYQNKVLVYSDENRKKGNKIPYEYLSMDPKRWEDFETFVHSNKDFRGNKKKYLLKKEYSPREMEISKERHLNDTRYATRYFKNFVEQTLLFKESKEPSHHKRVQTVNGKITSHFRSRWGLVKVRQETHLHHALDAVVVACTDQNMVNRVTKYYQNKENPMKSKEPYFPWPWEGFRDELLNRINKTITPEKVRTCLDSGMALPDYMIVSRMPKRSVTGAAHKETIMMCGGKEEKTGKTIIVKRVALKEIKFDKNGDFEMVGKDQDTATYEAIKQRYLEYEKDATTAFVKPLYKPCKEGIGNPIKKVKVKVETKSFVREVNGGVANNGDLVRIDIFQKDGKYSMVPVYVMDTTSLKLPNKIVTPKKGYDLWTEIDSTFQFHCSIHPYDLIRVKNGKIDEFYYFATIDISNNVVECIEVNTPNKKKISLSGLHLLEKYEVGILGDLALVKSEKRKTFQQSKVQKVLN</sequence>
<evidence type="ECO:0000256" key="6">
    <source>
        <dbReference type="ARBA" id="ARBA00022801"/>
    </source>
</evidence>
<dbReference type="EC" id="3.1.-.-" evidence="13"/>
<dbReference type="Gene3D" id="1.10.30.50">
    <property type="match status" value="1"/>
</dbReference>
<feature type="domain" description="HNH Cas9-type" evidence="14">
    <location>
        <begin position="522"/>
        <end position="684"/>
    </location>
</feature>
<evidence type="ECO:0000256" key="9">
    <source>
        <dbReference type="ARBA" id="ARBA00023118"/>
    </source>
</evidence>
<dbReference type="InterPro" id="IPR028629">
    <property type="entry name" value="Cas9"/>
</dbReference>
<comment type="cofactor">
    <cofactor evidence="1 13">
        <name>Mg(2+)</name>
        <dbReference type="ChEBI" id="CHEBI:18420"/>
    </cofactor>
</comment>
<evidence type="ECO:0000256" key="10">
    <source>
        <dbReference type="ARBA" id="ARBA00023125"/>
    </source>
</evidence>